<organism evidence="1 2">
    <name type="scientific">Corynebacterium matruchotii ATCC 33806</name>
    <dbReference type="NCBI Taxonomy" id="566549"/>
    <lineage>
        <taxon>Bacteria</taxon>
        <taxon>Bacillati</taxon>
        <taxon>Actinomycetota</taxon>
        <taxon>Actinomycetes</taxon>
        <taxon>Mycobacteriales</taxon>
        <taxon>Corynebacteriaceae</taxon>
        <taxon>Corynebacterium</taxon>
    </lineage>
</organism>
<dbReference type="SUPFAM" id="SSF55486">
    <property type="entry name" value="Metalloproteases ('zincins'), catalytic domain"/>
    <property type="match status" value="1"/>
</dbReference>
<dbReference type="AlphaFoldDB" id="C0E5W0"/>
<comment type="caution">
    <text evidence="1">The sequence shown here is derived from an EMBL/GenBank/DDBJ whole genome shotgun (WGS) entry which is preliminary data.</text>
</comment>
<evidence type="ECO:0008006" key="3">
    <source>
        <dbReference type="Google" id="ProtNLM"/>
    </source>
</evidence>
<dbReference type="Pfam" id="PF06262">
    <property type="entry name" value="Zincin_1"/>
    <property type="match status" value="1"/>
</dbReference>
<proteinExistence type="predicted"/>
<dbReference type="InterPro" id="IPR010428">
    <property type="entry name" value="Zincin_1"/>
</dbReference>
<dbReference type="Proteomes" id="UP000006247">
    <property type="component" value="Unassembled WGS sequence"/>
</dbReference>
<protein>
    <recommendedName>
        <fullName evidence="3">Metallopeptidase family protein</fullName>
    </recommendedName>
</protein>
<dbReference type="EMBL" id="ACEB01000038">
    <property type="protein sequence ID" value="EEG26075.1"/>
    <property type="molecule type" value="Genomic_DNA"/>
</dbReference>
<dbReference type="Gene3D" id="3.30.2010.20">
    <property type="match status" value="1"/>
</dbReference>
<dbReference type="CDD" id="cd12952">
    <property type="entry name" value="MMP_ACEL2062"/>
    <property type="match status" value="1"/>
</dbReference>
<name>C0E5W0_9CORY</name>
<reference evidence="1 2" key="1">
    <citation type="submission" date="2009-01" db="EMBL/GenBank/DDBJ databases">
        <authorList>
            <person name="Fulton L."/>
            <person name="Clifton S."/>
            <person name="Chinwalla A.T."/>
            <person name="Mitreva M."/>
            <person name="Sodergren E."/>
            <person name="Weinstock G."/>
            <person name="Clifton S."/>
            <person name="Dooling D.J."/>
            <person name="Fulton B."/>
            <person name="Minx P."/>
            <person name="Pepin K.H."/>
            <person name="Johnson M."/>
            <person name="Bhonagiri V."/>
            <person name="Nash W.E."/>
            <person name="Mardis E.R."/>
            <person name="Wilson R.K."/>
        </authorList>
    </citation>
    <scope>NUCLEOTIDE SEQUENCE [LARGE SCALE GENOMIC DNA]</scope>
    <source>
        <strain evidence="1 2">ATCC 33806</strain>
    </source>
</reference>
<dbReference type="HOGENOM" id="CLU_123836_1_0_11"/>
<dbReference type="InterPro" id="IPR038555">
    <property type="entry name" value="Zincin_1_sf"/>
</dbReference>
<evidence type="ECO:0000313" key="2">
    <source>
        <dbReference type="Proteomes" id="UP000006247"/>
    </source>
</evidence>
<evidence type="ECO:0000313" key="1">
    <source>
        <dbReference type="EMBL" id="EEG26075.1"/>
    </source>
</evidence>
<accession>C0E5W0</accession>
<gene>
    <name evidence="1" type="ORF">CORMATOL_02392</name>
</gene>
<sequence>MPMMEISDERFEELVDQALAQIPDEVHEHIKNVVFLIEDYNPRSPYILGQYTGVALPKRTFDHTGFLPDTIAIYRQALKDYCWSEDELIEQVRITVMHEIGHYFGLDEDDLHRLGYG</sequence>